<feature type="chain" id="PRO_5032568542" description="Right handed beta helix domain-containing protein" evidence="1">
    <location>
        <begin position="19"/>
        <end position="490"/>
    </location>
</feature>
<dbReference type="InterPro" id="IPR012334">
    <property type="entry name" value="Pectin_lyas_fold"/>
</dbReference>
<dbReference type="EMBL" id="CAJNOW010000116">
    <property type="protein sequence ID" value="CAF1240228.1"/>
    <property type="molecule type" value="Genomic_DNA"/>
</dbReference>
<evidence type="ECO:0000313" key="3">
    <source>
        <dbReference type="Proteomes" id="UP000663834"/>
    </source>
</evidence>
<evidence type="ECO:0000256" key="1">
    <source>
        <dbReference type="SAM" id="SignalP"/>
    </source>
</evidence>
<keyword evidence="1" id="KW-0732">Signal</keyword>
<reference evidence="2" key="1">
    <citation type="submission" date="2021-02" db="EMBL/GenBank/DDBJ databases">
        <authorList>
            <person name="Nowell W R."/>
        </authorList>
    </citation>
    <scope>NUCLEOTIDE SEQUENCE</scope>
</reference>
<dbReference type="SMART" id="SM00710">
    <property type="entry name" value="PbH1"/>
    <property type="match status" value="6"/>
</dbReference>
<evidence type="ECO:0008006" key="4">
    <source>
        <dbReference type="Google" id="ProtNLM"/>
    </source>
</evidence>
<sequence length="490" mass="52412">MSILKFLILFTIIYYTESTVYDITTGTSNWQSILSNLKAGDIATIHQGTYTTAGSGYFQLTLNGQLTQPIIIQGAPNEARPIIQCAQAGANVQNILNVQGSNYMLKHLAFTKGSRGLRLGPAVTSNAIFDDIYIYDTTGTAFSANDGGNEYFNLTLQNSEIKNTNALGATTGECVYFGCVNDGCRVRDSLLEHNYCHDTLGSQGGARAGFQVKSGSFNVIIRNNACYKVVGPCIVVYDDYNRGRNIITGNLAIEAGTADLGIQCTSGATVTNNIIINANLAGIGIIQNSVYPTVGYIRNVTINHNTVYMSQADACLRLNSVTNNNIIIANNVLYCGNQKSITSATNLAGLSIYNNAVNGPIGAPGIQANGIFTVGNNVFADVQNLNFYPAVGSPLINTSGYLDNQPVVYDFNGKLRSKTKPTVAVGSPLINTSGYLDNQPVVYDFNGKLRSKTKPTVGAYEFSSSTNPGCLIARNFKCGSSTAIVPNYFI</sequence>
<evidence type="ECO:0000313" key="2">
    <source>
        <dbReference type="EMBL" id="CAF1240228.1"/>
    </source>
</evidence>
<dbReference type="InterPro" id="IPR006626">
    <property type="entry name" value="PbH1"/>
</dbReference>
<dbReference type="InterPro" id="IPR011050">
    <property type="entry name" value="Pectin_lyase_fold/virulence"/>
</dbReference>
<dbReference type="SUPFAM" id="SSF51126">
    <property type="entry name" value="Pectin lyase-like"/>
    <property type="match status" value="1"/>
</dbReference>
<gene>
    <name evidence="2" type="ORF">KQP761_LOCUS1759</name>
</gene>
<dbReference type="Proteomes" id="UP000663834">
    <property type="component" value="Unassembled WGS sequence"/>
</dbReference>
<proteinExistence type="predicted"/>
<dbReference type="Gene3D" id="2.160.20.10">
    <property type="entry name" value="Single-stranded right-handed beta-helix, Pectin lyase-like"/>
    <property type="match status" value="1"/>
</dbReference>
<accession>A0A814ZCV6</accession>
<name>A0A814ZCV6_9BILA</name>
<comment type="caution">
    <text evidence="2">The sequence shown here is derived from an EMBL/GenBank/DDBJ whole genome shotgun (WGS) entry which is preliminary data.</text>
</comment>
<protein>
    <recommendedName>
        <fullName evidence="4">Right handed beta helix domain-containing protein</fullName>
    </recommendedName>
</protein>
<feature type="signal peptide" evidence="1">
    <location>
        <begin position="1"/>
        <end position="18"/>
    </location>
</feature>
<dbReference type="AlphaFoldDB" id="A0A814ZCV6"/>
<organism evidence="2 3">
    <name type="scientific">Rotaria magnacalcarata</name>
    <dbReference type="NCBI Taxonomy" id="392030"/>
    <lineage>
        <taxon>Eukaryota</taxon>
        <taxon>Metazoa</taxon>
        <taxon>Spiralia</taxon>
        <taxon>Gnathifera</taxon>
        <taxon>Rotifera</taxon>
        <taxon>Eurotatoria</taxon>
        <taxon>Bdelloidea</taxon>
        <taxon>Philodinida</taxon>
        <taxon>Philodinidae</taxon>
        <taxon>Rotaria</taxon>
    </lineage>
</organism>
<dbReference type="OrthoDB" id="10031554at2759"/>